<organism evidence="2">
    <name type="scientific">Xenopus tropicalis</name>
    <name type="common">Western clawed frog</name>
    <name type="synonym">Silurana tropicalis</name>
    <dbReference type="NCBI Taxonomy" id="8364"/>
    <lineage>
        <taxon>Eukaryota</taxon>
        <taxon>Metazoa</taxon>
        <taxon>Chordata</taxon>
        <taxon>Craniata</taxon>
        <taxon>Vertebrata</taxon>
        <taxon>Euteleostomi</taxon>
        <taxon>Amphibia</taxon>
        <taxon>Batrachia</taxon>
        <taxon>Anura</taxon>
        <taxon>Pipoidea</taxon>
        <taxon>Pipidae</taxon>
        <taxon>Xenopodinae</taxon>
        <taxon>Xenopus</taxon>
        <taxon>Silurana</taxon>
    </lineage>
</organism>
<accession>A0A6I8SNQ7</accession>
<reference evidence="2" key="1">
    <citation type="journal article" date="2010" name="Science">
        <title>The genome of the Western clawed frog Xenopus tropicalis.</title>
        <authorList>
            <person name="Hellsten U."/>
            <person name="Harland R.M."/>
            <person name="Gilchrist M.J."/>
            <person name="Hendrix D."/>
            <person name="Jurka J."/>
            <person name="Kapitonov V."/>
            <person name="Ovcharenko I."/>
            <person name="Putnam N.H."/>
            <person name="Shu S."/>
            <person name="Taher L."/>
            <person name="Blitz I.L."/>
            <person name="Blumberg B."/>
            <person name="Dichmann D.S."/>
            <person name="Dubchak I."/>
            <person name="Amaya E."/>
            <person name="Detter J.C."/>
            <person name="Fletcher R."/>
            <person name="Gerhard D.S."/>
            <person name="Goodstein D."/>
            <person name="Graves T."/>
            <person name="Grigoriev I.V."/>
            <person name="Grimwood J."/>
            <person name="Kawashima T."/>
            <person name="Lindquist E."/>
            <person name="Lucas S.M."/>
            <person name="Mead P.E."/>
            <person name="Mitros T."/>
            <person name="Ogino H."/>
            <person name="Ohta Y."/>
            <person name="Poliakov A.V."/>
            <person name="Pollet N."/>
            <person name="Robert J."/>
            <person name="Salamov A."/>
            <person name="Sater A.K."/>
            <person name="Schmutz J."/>
            <person name="Terry A."/>
            <person name="Vize P.D."/>
            <person name="Warren W.C."/>
            <person name="Wells D."/>
            <person name="Wills A."/>
            <person name="Wilson R.K."/>
            <person name="Zimmerman L.B."/>
            <person name="Zorn A.M."/>
            <person name="Grainger R."/>
            <person name="Grammer T."/>
            <person name="Khokha M.K."/>
            <person name="Richardson P.M."/>
            <person name="Rokhsar D.S."/>
        </authorList>
    </citation>
    <scope>NUCLEOTIDE SEQUENCE [LARGE SCALE GENOMIC DNA]</scope>
    <source>
        <strain evidence="2">Nigerian</strain>
    </source>
</reference>
<name>A0A6I8SNQ7_XENTR</name>
<dbReference type="Bgee" id="ENSXETG00000034503">
    <property type="expression patterns" value="Expressed in liver and 2 other cell types or tissues"/>
</dbReference>
<sequence>MHGHKKGRGGHNNELKGPQTDMGDGEEVIIAYTVATRLLCVARKRRLLIPPYTFCSHHEDHDAKDEDH</sequence>
<dbReference type="GeneTree" id="ENSGT01030000235048"/>
<proteinExistence type="predicted"/>
<dbReference type="InParanoid" id="A0A6I8SNQ7"/>
<feature type="region of interest" description="Disordered" evidence="1">
    <location>
        <begin position="1"/>
        <end position="24"/>
    </location>
</feature>
<dbReference type="Ensembl" id="ENSXETT00000086879">
    <property type="protein sequence ID" value="ENSXETP00000099905"/>
    <property type="gene ID" value="ENSXETG00000034503"/>
</dbReference>
<dbReference type="AlphaFoldDB" id="A0A6I8SNQ7"/>
<protein>
    <submittedName>
        <fullName evidence="2">Uncharacterized protein</fullName>
    </submittedName>
</protein>
<reference evidence="2" key="2">
    <citation type="submission" date="2020-05" db="UniProtKB">
        <authorList>
            <consortium name="Ensembl"/>
        </authorList>
    </citation>
    <scope>IDENTIFICATION</scope>
</reference>
<evidence type="ECO:0000256" key="1">
    <source>
        <dbReference type="SAM" id="MobiDB-lite"/>
    </source>
</evidence>
<evidence type="ECO:0000313" key="2">
    <source>
        <dbReference type="Ensembl" id="ENSXETP00000099905"/>
    </source>
</evidence>